<evidence type="ECO:0000313" key="3">
    <source>
        <dbReference type="Proteomes" id="UP001156441"/>
    </source>
</evidence>
<name>A0ABT2J9C3_9PSEU</name>
<evidence type="ECO:0008006" key="4">
    <source>
        <dbReference type="Google" id="ProtNLM"/>
    </source>
</evidence>
<protein>
    <recommendedName>
        <fullName evidence="4">Endonuclease/exonuclease/phosphatase domain-containing protein</fullName>
    </recommendedName>
</protein>
<evidence type="ECO:0000256" key="1">
    <source>
        <dbReference type="SAM" id="MobiDB-lite"/>
    </source>
</evidence>
<keyword evidence="3" id="KW-1185">Reference proteome</keyword>
<feature type="region of interest" description="Disordered" evidence="1">
    <location>
        <begin position="1"/>
        <end position="85"/>
    </location>
</feature>
<sequence>MIVTGDFNATSGGNSPSAREIRELGGQGFDVNGGDIHDGKGGASLSHKPIDHVLPRGVGSSEATRWDRRQSDHDGQEVDVTLPNW</sequence>
<gene>
    <name evidence="2" type="ORF">JT362_15185</name>
</gene>
<reference evidence="2 3" key="1">
    <citation type="submission" date="2021-02" db="EMBL/GenBank/DDBJ databases">
        <title>Actinophytocola xerophila sp. nov., isolated from soil of cotton cropping field.</title>
        <authorList>
            <person name="Huang R."/>
            <person name="Chen X."/>
            <person name="Ge X."/>
            <person name="Liu W."/>
        </authorList>
    </citation>
    <scope>NUCLEOTIDE SEQUENCE [LARGE SCALE GENOMIC DNA]</scope>
    <source>
        <strain evidence="2 3">S1-96</strain>
    </source>
</reference>
<organism evidence="2 3">
    <name type="scientific">Actinophytocola gossypii</name>
    <dbReference type="NCBI Taxonomy" id="2812003"/>
    <lineage>
        <taxon>Bacteria</taxon>
        <taxon>Bacillati</taxon>
        <taxon>Actinomycetota</taxon>
        <taxon>Actinomycetes</taxon>
        <taxon>Pseudonocardiales</taxon>
        <taxon>Pseudonocardiaceae</taxon>
    </lineage>
</organism>
<accession>A0ABT2J9C3</accession>
<dbReference type="RefSeq" id="WP_260191869.1">
    <property type="nucleotide sequence ID" value="NZ_JAFFZE010000012.1"/>
</dbReference>
<dbReference type="InterPro" id="IPR036691">
    <property type="entry name" value="Endo/exonu/phosph_ase_sf"/>
</dbReference>
<dbReference type="Gene3D" id="3.60.10.10">
    <property type="entry name" value="Endonuclease/exonuclease/phosphatase"/>
    <property type="match status" value="1"/>
</dbReference>
<dbReference type="Proteomes" id="UP001156441">
    <property type="component" value="Unassembled WGS sequence"/>
</dbReference>
<proteinExistence type="predicted"/>
<feature type="compositionally biased region" description="Basic and acidic residues" evidence="1">
    <location>
        <begin position="64"/>
        <end position="76"/>
    </location>
</feature>
<evidence type="ECO:0000313" key="2">
    <source>
        <dbReference type="EMBL" id="MCT2584468.1"/>
    </source>
</evidence>
<feature type="compositionally biased region" description="Polar residues" evidence="1">
    <location>
        <begin position="7"/>
        <end position="17"/>
    </location>
</feature>
<dbReference type="EMBL" id="JAFFZE010000012">
    <property type="protein sequence ID" value="MCT2584468.1"/>
    <property type="molecule type" value="Genomic_DNA"/>
</dbReference>
<comment type="caution">
    <text evidence="2">The sequence shown here is derived from an EMBL/GenBank/DDBJ whole genome shotgun (WGS) entry which is preliminary data.</text>
</comment>